<sequence>MTGNEMIEFVAALFMLGGAIMAVISAIGIIRFPDVYTRSHAGTKSSTLAVLMTLLGAFIYFASEQGFYSVRLLLGIAFVFLTAPVAGHLITRAAYRASVKMADTTIEDELRDVIKEVQEETKEEKENLQESREKTEEDVEQTDNKESDQERERE</sequence>
<keyword evidence="7" id="KW-1185">Reference proteome</keyword>
<keyword evidence="3" id="KW-0813">Transport</keyword>
<reference evidence="6 7" key="2">
    <citation type="journal article" date="2002" name="Nucleic Acids Res.">
        <title>Genome sequence of Oceanobacillus iheyensis isolated from the Iheya Ridge and its unexpected adaptive capabilities to extreme environments.</title>
        <authorList>
            <person name="Takami H."/>
            <person name="Takaki Y."/>
            <person name="Uchiyama I."/>
        </authorList>
    </citation>
    <scope>NUCLEOTIDE SEQUENCE [LARGE SCALE GENOMIC DNA]</scope>
    <source>
        <strain evidence="7">DSM 14371 / CIP 107618 / JCM 11309 / KCTC 3954 / HTE831</strain>
    </source>
</reference>
<evidence type="ECO:0000256" key="4">
    <source>
        <dbReference type="SAM" id="MobiDB-lite"/>
    </source>
</evidence>
<keyword evidence="5" id="KW-0472">Membrane</keyword>
<feature type="compositionally biased region" description="Basic and acidic residues" evidence="4">
    <location>
        <begin position="142"/>
        <end position="154"/>
    </location>
</feature>
<feature type="compositionally biased region" description="Basic and acidic residues" evidence="4">
    <location>
        <begin position="117"/>
        <end position="135"/>
    </location>
</feature>
<keyword evidence="5" id="KW-1133">Transmembrane helix</keyword>
<evidence type="ECO:0000256" key="1">
    <source>
        <dbReference type="ARBA" id="ARBA00004141"/>
    </source>
</evidence>
<dbReference type="Proteomes" id="UP000000822">
    <property type="component" value="Chromosome"/>
</dbReference>
<dbReference type="InterPro" id="IPR005133">
    <property type="entry name" value="PhaG_MnhG_YufB"/>
</dbReference>
<comment type="subcellular location">
    <subcellularLocation>
        <location evidence="1">Membrane</location>
        <topology evidence="1">Multi-pass membrane protein</topology>
    </subcellularLocation>
</comment>
<name>Q8ELW1_OCEIH</name>
<reference evidence="6 7" key="1">
    <citation type="journal article" date="2001" name="FEMS Microbiol. Lett.">
        <title>Oceanobacillus iheyensis gen. nov., sp. nov., a deep-sea extremely halotolerant and alkaliphilic species isolated from a depth of 1050 m on the Iheya Ridge.</title>
        <authorList>
            <person name="Lu J."/>
            <person name="Nogi Y."/>
            <person name="Takami H."/>
        </authorList>
    </citation>
    <scope>NUCLEOTIDE SEQUENCE [LARGE SCALE GENOMIC DNA]</scope>
    <source>
        <strain evidence="7">DSM 14371 / CIP 107618 / JCM 11309 / KCTC 3954 / HTE831</strain>
    </source>
</reference>
<protein>
    <submittedName>
        <fullName evidence="6">Na(+):H(+) antiporter</fullName>
    </submittedName>
</protein>
<dbReference type="EMBL" id="BA000028">
    <property type="protein sequence ID" value="BAC15059.1"/>
    <property type="molecule type" value="Genomic_DNA"/>
</dbReference>
<dbReference type="PANTHER" id="PTHR34703">
    <property type="entry name" value="ANTIPORTER SUBUNIT MNHG2-RELATED"/>
    <property type="match status" value="1"/>
</dbReference>
<feature type="region of interest" description="Disordered" evidence="4">
    <location>
        <begin position="117"/>
        <end position="154"/>
    </location>
</feature>
<dbReference type="STRING" id="221109.gene:10735355"/>
<evidence type="ECO:0000256" key="3">
    <source>
        <dbReference type="ARBA" id="ARBA00022449"/>
    </source>
</evidence>
<dbReference type="HOGENOM" id="CLU_121334_0_3_9"/>
<dbReference type="PhylomeDB" id="Q8ELW1"/>
<dbReference type="GO" id="GO:0015385">
    <property type="term" value="F:sodium:proton antiporter activity"/>
    <property type="evidence" value="ECO:0007669"/>
    <property type="project" value="TreeGrafter"/>
</dbReference>
<feature type="transmembrane region" description="Helical" evidence="5">
    <location>
        <begin position="68"/>
        <end position="91"/>
    </location>
</feature>
<dbReference type="eggNOG" id="COG1320">
    <property type="taxonomic scope" value="Bacteria"/>
</dbReference>
<feature type="transmembrane region" description="Helical" evidence="5">
    <location>
        <begin position="42"/>
        <end position="62"/>
    </location>
</feature>
<proteinExistence type="inferred from homology"/>
<evidence type="ECO:0000313" key="7">
    <source>
        <dbReference type="Proteomes" id="UP000000822"/>
    </source>
</evidence>
<evidence type="ECO:0000256" key="2">
    <source>
        <dbReference type="ARBA" id="ARBA00008404"/>
    </source>
</evidence>
<evidence type="ECO:0000256" key="5">
    <source>
        <dbReference type="SAM" id="Phobius"/>
    </source>
</evidence>
<dbReference type="PANTHER" id="PTHR34703:SF1">
    <property type="entry name" value="ANTIPORTER SUBUNIT MNHG2-RELATED"/>
    <property type="match status" value="1"/>
</dbReference>
<dbReference type="KEGG" id="oih:OB3103"/>
<comment type="similarity">
    <text evidence="2">Belongs to the CPA3 antiporters (TC 2.A.63) subunit G family.</text>
</comment>
<dbReference type="AlphaFoldDB" id="Q8ELW1"/>
<keyword evidence="3" id="KW-0050">Antiport</keyword>
<dbReference type="Pfam" id="PF03334">
    <property type="entry name" value="PhaG_MnhG_YufB"/>
    <property type="match status" value="1"/>
</dbReference>
<dbReference type="NCBIfam" id="NF009314">
    <property type="entry name" value="PRK12674.1-2"/>
    <property type="match status" value="1"/>
</dbReference>
<evidence type="ECO:0000313" key="6">
    <source>
        <dbReference type="EMBL" id="BAC15059.1"/>
    </source>
</evidence>
<gene>
    <name evidence="6" type="ordered locus">OB3103</name>
</gene>
<keyword evidence="5" id="KW-0812">Transmembrane</keyword>
<dbReference type="NCBIfam" id="TIGR01300">
    <property type="entry name" value="CPA3_mnhG_phaG"/>
    <property type="match status" value="1"/>
</dbReference>
<feature type="transmembrane region" description="Helical" evidence="5">
    <location>
        <begin position="6"/>
        <end position="30"/>
    </location>
</feature>
<organism evidence="6 7">
    <name type="scientific">Oceanobacillus iheyensis (strain DSM 14371 / CIP 107618 / JCM 11309 / KCTC 3954 / HTE831)</name>
    <dbReference type="NCBI Taxonomy" id="221109"/>
    <lineage>
        <taxon>Bacteria</taxon>
        <taxon>Bacillati</taxon>
        <taxon>Bacillota</taxon>
        <taxon>Bacilli</taxon>
        <taxon>Bacillales</taxon>
        <taxon>Bacillaceae</taxon>
        <taxon>Oceanobacillus</taxon>
    </lineage>
</organism>
<dbReference type="GO" id="GO:0016020">
    <property type="term" value="C:membrane"/>
    <property type="evidence" value="ECO:0007669"/>
    <property type="project" value="UniProtKB-SubCell"/>
</dbReference>
<accession>Q8ELW1</accession>
<dbReference type="NCBIfam" id="NF009236">
    <property type="entry name" value="PRK12586.1"/>
    <property type="match status" value="1"/>
</dbReference>